<dbReference type="OrthoDB" id="34224at2"/>
<keyword evidence="2 7" id="KW-0813">Transport</keyword>
<evidence type="ECO:0000313" key="9">
    <source>
        <dbReference type="EMBL" id="KAB2350094.1"/>
    </source>
</evidence>
<keyword evidence="5 7" id="KW-1133">Transmembrane helix</keyword>
<feature type="transmembrane region" description="Helical" evidence="7">
    <location>
        <begin position="6"/>
        <end position="25"/>
    </location>
</feature>
<keyword evidence="4 7" id="KW-0812">Transmembrane</keyword>
<comment type="similarity">
    <text evidence="7">Belongs to the binding-protein-dependent transport system permease family.</text>
</comment>
<keyword evidence="10" id="KW-1185">Reference proteome</keyword>
<proteinExistence type="inferred from homology"/>
<comment type="subcellular location">
    <subcellularLocation>
        <location evidence="1 7">Cell membrane</location>
        <topology evidence="1 7">Multi-pass membrane protein</topology>
    </subcellularLocation>
</comment>
<dbReference type="EMBL" id="WBMT01000004">
    <property type="protein sequence ID" value="KAB2350094.1"/>
    <property type="molecule type" value="Genomic_DNA"/>
</dbReference>
<name>A0A6H9YQ87_9ACTN</name>
<dbReference type="GO" id="GO:0005886">
    <property type="term" value="C:plasma membrane"/>
    <property type="evidence" value="ECO:0007669"/>
    <property type="project" value="UniProtKB-SubCell"/>
</dbReference>
<evidence type="ECO:0000256" key="1">
    <source>
        <dbReference type="ARBA" id="ARBA00004651"/>
    </source>
</evidence>
<dbReference type="PANTHER" id="PTHR30193">
    <property type="entry name" value="ABC TRANSPORTER PERMEASE PROTEIN"/>
    <property type="match status" value="1"/>
</dbReference>
<dbReference type="InterPro" id="IPR000515">
    <property type="entry name" value="MetI-like"/>
</dbReference>
<comment type="caution">
    <text evidence="9">The sequence shown here is derived from an EMBL/GenBank/DDBJ whole genome shotgun (WGS) entry which is preliminary data.</text>
</comment>
<dbReference type="GO" id="GO:0055085">
    <property type="term" value="P:transmembrane transport"/>
    <property type="evidence" value="ECO:0007669"/>
    <property type="project" value="InterPro"/>
</dbReference>
<evidence type="ECO:0000313" key="10">
    <source>
        <dbReference type="Proteomes" id="UP000468735"/>
    </source>
</evidence>
<feature type="transmembrane region" description="Helical" evidence="7">
    <location>
        <begin position="66"/>
        <end position="86"/>
    </location>
</feature>
<dbReference type="PANTHER" id="PTHR30193:SF37">
    <property type="entry name" value="INNER MEMBRANE ABC TRANSPORTER PERMEASE PROTEIN YCJO"/>
    <property type="match status" value="1"/>
</dbReference>
<evidence type="ECO:0000259" key="8">
    <source>
        <dbReference type="PROSITE" id="PS50928"/>
    </source>
</evidence>
<keyword evidence="3" id="KW-1003">Cell membrane</keyword>
<feature type="transmembrane region" description="Helical" evidence="7">
    <location>
        <begin position="151"/>
        <end position="178"/>
    </location>
</feature>
<dbReference type="RefSeq" id="WP_151559699.1">
    <property type="nucleotide sequence ID" value="NZ_WBMT01000004.1"/>
</dbReference>
<dbReference type="InterPro" id="IPR035906">
    <property type="entry name" value="MetI-like_sf"/>
</dbReference>
<gene>
    <name evidence="9" type="ORF">F8566_09785</name>
</gene>
<feature type="transmembrane region" description="Helical" evidence="7">
    <location>
        <begin position="199"/>
        <end position="221"/>
    </location>
</feature>
<dbReference type="InterPro" id="IPR051393">
    <property type="entry name" value="ABC_transporter_permease"/>
</dbReference>
<dbReference type="Pfam" id="PF00528">
    <property type="entry name" value="BPD_transp_1"/>
    <property type="match status" value="1"/>
</dbReference>
<protein>
    <submittedName>
        <fullName evidence="9">Sugar ABC transporter permease</fullName>
    </submittedName>
</protein>
<organism evidence="9 10">
    <name type="scientific">Actinomadura rudentiformis</name>
    <dbReference type="NCBI Taxonomy" id="359158"/>
    <lineage>
        <taxon>Bacteria</taxon>
        <taxon>Bacillati</taxon>
        <taxon>Actinomycetota</taxon>
        <taxon>Actinomycetes</taxon>
        <taxon>Streptosporangiales</taxon>
        <taxon>Thermomonosporaceae</taxon>
        <taxon>Actinomadura</taxon>
    </lineage>
</organism>
<evidence type="ECO:0000256" key="4">
    <source>
        <dbReference type="ARBA" id="ARBA00022692"/>
    </source>
</evidence>
<keyword evidence="6 7" id="KW-0472">Membrane</keyword>
<evidence type="ECO:0000256" key="2">
    <source>
        <dbReference type="ARBA" id="ARBA00022448"/>
    </source>
</evidence>
<dbReference type="Gene3D" id="1.10.3720.10">
    <property type="entry name" value="MetI-like"/>
    <property type="match status" value="1"/>
</dbReference>
<dbReference type="CDD" id="cd06261">
    <property type="entry name" value="TM_PBP2"/>
    <property type="match status" value="1"/>
</dbReference>
<evidence type="ECO:0000256" key="5">
    <source>
        <dbReference type="ARBA" id="ARBA00022989"/>
    </source>
</evidence>
<dbReference type="SUPFAM" id="SSF161098">
    <property type="entry name" value="MetI-like"/>
    <property type="match status" value="1"/>
</dbReference>
<evidence type="ECO:0000256" key="6">
    <source>
        <dbReference type="ARBA" id="ARBA00023136"/>
    </source>
</evidence>
<sequence length="288" mass="31722">MATPALIGLIVFVAAPFVLAIWLSLHHVKLGSPRPPNFLELEQYRRILLDPQFAGQFRRALINNGVFAGVVVPVQTALALGLALILNRPLRAMPLFRTFVFMPVVFPMALVAVVWRLIYDRAPDGVLNDLLSVLTFGHLTAHDWLGDPATALPAIMLLSIWQGVGFQMVIILAGLQSIPAELYEAAQMDGAGRWQRFRVVTLPGLRNTLIFVVMVTTMLSFRLFDQVYILTQGGPGNSTTTAMYEAVSTTFDGGDVGRAAAMTVVLFVIVLALTILQRRVLREDRVIQ</sequence>
<feature type="domain" description="ABC transmembrane type-1" evidence="8">
    <location>
        <begin position="61"/>
        <end position="277"/>
    </location>
</feature>
<evidence type="ECO:0000256" key="3">
    <source>
        <dbReference type="ARBA" id="ARBA00022475"/>
    </source>
</evidence>
<feature type="transmembrane region" description="Helical" evidence="7">
    <location>
        <begin position="98"/>
        <end position="119"/>
    </location>
</feature>
<feature type="transmembrane region" description="Helical" evidence="7">
    <location>
        <begin position="256"/>
        <end position="276"/>
    </location>
</feature>
<dbReference type="AlphaFoldDB" id="A0A6H9YQ87"/>
<reference evidence="9 10" key="1">
    <citation type="submission" date="2019-09" db="EMBL/GenBank/DDBJ databases">
        <title>Actinomadura physcomitrii sp. nov., a novel actinomycete isolated from moss [Physcomitrium sphaericum (Ludw) Fuernr].</title>
        <authorList>
            <person name="Zhuang X."/>
            <person name="Liu C."/>
        </authorList>
    </citation>
    <scope>NUCLEOTIDE SEQUENCE [LARGE SCALE GENOMIC DNA]</scope>
    <source>
        <strain evidence="9 10">HMC1</strain>
    </source>
</reference>
<dbReference type="Proteomes" id="UP000468735">
    <property type="component" value="Unassembled WGS sequence"/>
</dbReference>
<dbReference type="PROSITE" id="PS50928">
    <property type="entry name" value="ABC_TM1"/>
    <property type="match status" value="1"/>
</dbReference>
<evidence type="ECO:0000256" key="7">
    <source>
        <dbReference type="RuleBase" id="RU363032"/>
    </source>
</evidence>
<accession>A0A6H9YQ87</accession>